<evidence type="ECO:0000256" key="1">
    <source>
        <dbReference type="SAM" id="MobiDB-lite"/>
    </source>
</evidence>
<dbReference type="PANTHER" id="PTHR31669:SF302">
    <property type="entry name" value="PROTEIN FAR1-RELATED SEQUENCE"/>
    <property type="match status" value="1"/>
</dbReference>
<feature type="region of interest" description="Disordered" evidence="1">
    <location>
        <begin position="402"/>
        <end position="476"/>
    </location>
</feature>
<dbReference type="InterPro" id="IPR031052">
    <property type="entry name" value="FHY3/FAR1"/>
</dbReference>
<gene>
    <name evidence="3" type="ORF">Glove_475g15</name>
</gene>
<evidence type="ECO:0000259" key="2">
    <source>
        <dbReference type="Pfam" id="PF14214"/>
    </source>
</evidence>
<dbReference type="EMBL" id="PQFF01000414">
    <property type="protein sequence ID" value="RHZ51694.1"/>
    <property type="molecule type" value="Genomic_DNA"/>
</dbReference>
<dbReference type="OrthoDB" id="2282872at2759"/>
<feature type="region of interest" description="Disordered" evidence="1">
    <location>
        <begin position="544"/>
        <end position="564"/>
    </location>
</feature>
<proteinExistence type="predicted"/>
<dbReference type="Pfam" id="PF14214">
    <property type="entry name" value="Helitron_like_N"/>
    <property type="match status" value="1"/>
</dbReference>
<protein>
    <recommendedName>
        <fullName evidence="2">Helitron helicase-like domain-containing protein</fullName>
    </recommendedName>
</protein>
<feature type="domain" description="Helitron helicase-like" evidence="2">
    <location>
        <begin position="587"/>
        <end position="772"/>
    </location>
</feature>
<dbReference type="PANTHER" id="PTHR31669">
    <property type="entry name" value="PROTEIN FAR1-RELATED SEQUENCE 10-RELATED"/>
    <property type="match status" value="1"/>
</dbReference>
<keyword evidence="4" id="KW-1185">Reference proteome</keyword>
<accession>A0A397GQ99</accession>
<evidence type="ECO:0000313" key="4">
    <source>
        <dbReference type="Proteomes" id="UP000266861"/>
    </source>
</evidence>
<comment type="caution">
    <text evidence="3">The sequence shown here is derived from an EMBL/GenBank/DDBJ whole genome shotgun (WGS) entry which is preliminary data.</text>
</comment>
<organism evidence="3 4">
    <name type="scientific">Diversispora epigaea</name>
    <dbReference type="NCBI Taxonomy" id="1348612"/>
    <lineage>
        <taxon>Eukaryota</taxon>
        <taxon>Fungi</taxon>
        <taxon>Fungi incertae sedis</taxon>
        <taxon>Mucoromycota</taxon>
        <taxon>Glomeromycotina</taxon>
        <taxon>Glomeromycetes</taxon>
        <taxon>Diversisporales</taxon>
        <taxon>Diversisporaceae</taxon>
        <taxon>Diversispora</taxon>
    </lineage>
</organism>
<feature type="compositionally biased region" description="Basic and acidic residues" evidence="1">
    <location>
        <begin position="415"/>
        <end position="449"/>
    </location>
</feature>
<dbReference type="AlphaFoldDB" id="A0A397GQ99"/>
<dbReference type="STRING" id="1348612.A0A397GQ99"/>
<name>A0A397GQ99_9GLOM</name>
<dbReference type="Proteomes" id="UP000266861">
    <property type="component" value="Unassembled WGS sequence"/>
</dbReference>
<reference evidence="3 4" key="1">
    <citation type="submission" date="2018-08" db="EMBL/GenBank/DDBJ databases">
        <title>Genome and evolution of the arbuscular mycorrhizal fungus Diversispora epigaea (formerly Glomus versiforme) and its bacterial endosymbionts.</title>
        <authorList>
            <person name="Sun X."/>
            <person name="Fei Z."/>
            <person name="Harrison M."/>
        </authorList>
    </citation>
    <scope>NUCLEOTIDE SEQUENCE [LARGE SCALE GENOMIC DNA]</scope>
    <source>
        <strain evidence="3 4">IT104</strain>
    </source>
</reference>
<dbReference type="GO" id="GO:0006355">
    <property type="term" value="P:regulation of DNA-templated transcription"/>
    <property type="evidence" value="ECO:0007669"/>
    <property type="project" value="InterPro"/>
</dbReference>
<evidence type="ECO:0000313" key="3">
    <source>
        <dbReference type="EMBL" id="RHZ51694.1"/>
    </source>
</evidence>
<dbReference type="InterPro" id="IPR025476">
    <property type="entry name" value="Helitron_helicase-like"/>
</dbReference>
<sequence>MPYLLYTDIDPAMIASINSSWLTTKHHFCIFHIRKNLEKHFMGKYHSEKWKKFFTVFCCARNSRIKPIFEERWTALITEYADAANYLQRYLYPCQEAWVLCFMHRAFNTGIQSTQRVESYNGIIKNHVSGSSSLIELEFVIERLLQRESRFISLNKTISKLPASQDEDYYNYYFKEVDVFCQNYLMPAILKLQRHKMNRSMHYRYQKAILTDELGKQTISDSPEGMFSEDMFDTYVIELDQLIRGLDLARIRELWHVSSIDRKSKHFIVLYDNAAHLFMEENPSFHHDPTVSAILGQEFGTVEVSDVNFSYLETIWDNYVFTKEVCEELSQKQQYRRGFGIMKKTLNLAIATGRVEELYEVHLKLIKDMEAEIVGQAKNGDIIKFASTISNLVLPEKKAGNCKGKKRMFDDDDKENSRKLQDFDRINADREGEKRTDQNDNNDANRIEMSESDQDDNNESPAELPHKKPRKTLHDVTNDLSNKRTCGICNEKEYNVRTCPQKKTEETITTRTDKNEDLYNKQVTIYQHLYQNETIVSDDFKSKRKRQKAIRRADQQRKRRKIQRTKKQKICIEKDVQAIEARIPREIALGTYLITKQSKFKRSAELISRLTPDDVKIAIEQIRNNQPIVNRAVLELTRNINVVGGKIMGSHQSRILLRSEIRAVIIRDGSPSLFITINPADLHSSIVMMYAGKEIDVNTLLPDDFPTATERAKLAHIDPTAVAKYFNVVIEKTIKFIIGYKKPEGGVFGEIKNYYAVTEYQDRGTPHCHMLIWLCGAPNSIELRDHLKSEDFGKQLMIYLNEIIKEDISYLFPNNKDFLTDEMLNIEYKTPKTSLEKKIHPSILPIPDPRSPNFDENFRLDVLRIAKCTLFHRCTKSCKKYYRGRTSNCRFDFPRELVEVPRKIYPELGIITLQRCNAYINNHNPYITASCHGNNDIRFIATVKLALAYIYYITNYITKTDASTHNSFLLCAMTLNKFVTKISDPNELSKEFVPRSRKLVTMYLNKIVGQTEMTGPQVSAYLLNIKDYYTPNKFVSIYLNSFETYLTSQYPIENLPESLLSDDSGTDSNEDELD</sequence>